<accession>A0A1R4AB92</accession>
<dbReference type="EMBL" id="LN871598">
    <property type="protein sequence ID" value="SJK86215.1"/>
    <property type="molecule type" value="Genomic_DNA"/>
</dbReference>
<dbReference type="Gene3D" id="3.30.930.10">
    <property type="entry name" value="Bira Bifunctional Protein, Domain 2"/>
    <property type="match status" value="1"/>
</dbReference>
<dbReference type="NCBIfam" id="NF003211">
    <property type="entry name" value="PRK04173.1"/>
    <property type="match status" value="1"/>
</dbReference>
<dbReference type="InterPro" id="IPR004154">
    <property type="entry name" value="Anticodon-bd"/>
</dbReference>
<evidence type="ECO:0000256" key="1">
    <source>
        <dbReference type="ARBA" id="ARBA00008226"/>
    </source>
</evidence>
<evidence type="ECO:0000313" key="11">
    <source>
        <dbReference type="Proteomes" id="UP000002899"/>
    </source>
</evidence>
<dbReference type="NCBIfam" id="TIGR00389">
    <property type="entry name" value="glyS_dimeric"/>
    <property type="match status" value="1"/>
</dbReference>
<dbReference type="RefSeq" id="XP_021338402.1">
    <property type="nucleotide sequence ID" value="XM_021481806.1"/>
</dbReference>
<dbReference type="GO" id="GO:0005524">
    <property type="term" value="F:ATP binding"/>
    <property type="evidence" value="ECO:0007669"/>
    <property type="project" value="UniProtKB-KW"/>
</dbReference>
<name>A0A1R4AB92_BABMR</name>
<dbReference type="InterPro" id="IPR002315">
    <property type="entry name" value="tRNA-synt_gly"/>
</dbReference>
<evidence type="ECO:0000256" key="5">
    <source>
        <dbReference type="ARBA" id="ARBA00022840"/>
    </source>
</evidence>
<dbReference type="Gene3D" id="3.40.50.800">
    <property type="entry name" value="Anticodon-binding domain"/>
    <property type="match status" value="1"/>
</dbReference>
<dbReference type="PANTHER" id="PTHR10745:SF0">
    <property type="entry name" value="GLYCINE--TRNA LIGASE"/>
    <property type="match status" value="1"/>
</dbReference>
<evidence type="ECO:0000259" key="9">
    <source>
        <dbReference type="PROSITE" id="PS50862"/>
    </source>
</evidence>
<dbReference type="Gene3D" id="3.30.40.230">
    <property type="match status" value="1"/>
</dbReference>
<dbReference type="Gene3D" id="3.30.720.200">
    <property type="match status" value="1"/>
</dbReference>
<dbReference type="EC" id="6.1.1.14" evidence="2"/>
<evidence type="ECO:0000256" key="7">
    <source>
        <dbReference type="ARBA" id="ARBA00023146"/>
    </source>
</evidence>
<dbReference type="GO" id="GO:0004820">
    <property type="term" value="F:glycine-tRNA ligase activity"/>
    <property type="evidence" value="ECO:0007669"/>
    <property type="project" value="UniProtKB-EC"/>
</dbReference>
<feature type="domain" description="Aminoacyl-transfer RNA synthetases class-II family profile" evidence="9">
    <location>
        <begin position="274"/>
        <end position="655"/>
    </location>
</feature>
<sequence length="707" mass="80557">MLSLIVSQIFYLHHSHLNICIALKCTFTNNSLQNLFYLSQYHSKFPIIKRKITSDSVDNRQNMLNNSAIDQEALKKRILGNKERLCQLLKKRFFYISSFEIYGGTSGLYDYGPPGCALKNEIEKFWREFFIIHDEMFEISTACLTPYNVLKASGHVGKFTDLMVKDEVTMECFRADSYISDIISKFLGSKTKEIVNFPANIKKFEQATYEELEQLLVTVGNLSAEELAEIMNKYEIISPSANKLSHPFPFNLMFEVQIGPSGLFNKSKDLCTGFLRPETAQGIFTNFNRLIEYNGGKLPFAAAQIGLGFRNEISPRNGLLRVREFTMAEIEYFVNPKEKSHRNYDKFKDTVLPLLSKFNQTQGIVEQMPVARAIECGIIDNKALGYFMAKTYKFLTSCGINPSGIRFRQHMDNEMAHYACDCWDCEILTSYGWIEVVGHADRMAYDLTSHEKHSKVPLKAHIKLDDPIIVDVIKPTINKAIVGKIFKEKGQEICEKLNQLTEQKYKEIDDKLNECGKYELSIGENVYHITRDMVQFHKVLVKEYEELITPSVIEPSYGIGRLIYCVLEHVLTHRQGDADNDERIYLAIPAKIAPIKCSILPIFNDPRFDQLIEKLATILSKSGVSYKIDTTGASIGRRYARTDEIGIPYAITIDFKTLEDGTVTIRERESMSQVRVDIASTGGIVHDCVSGSISWEDVTRTHPLVTV</sequence>
<dbReference type="VEuPathDB" id="PiroplasmaDB:BMR1_03g00240"/>
<evidence type="ECO:0000256" key="4">
    <source>
        <dbReference type="ARBA" id="ARBA00022741"/>
    </source>
</evidence>
<dbReference type="OrthoDB" id="57698at2759"/>
<dbReference type="InterPro" id="IPR006195">
    <property type="entry name" value="aa-tRNA-synth_II"/>
</dbReference>
<keyword evidence="6" id="KW-0648">Protein biosynthesis</keyword>
<gene>
    <name evidence="10" type="ORF">BMR1_03g00240</name>
</gene>
<reference evidence="10 11" key="1">
    <citation type="journal article" date="2012" name="Nucleic Acids Res.">
        <title>Sequencing of the smallest Apicomplexan genome from the human pathogen Babesia microti.</title>
        <authorList>
            <person name="Cornillot E."/>
            <person name="Hadj-Kaddour K."/>
            <person name="Dassouli A."/>
            <person name="Noel B."/>
            <person name="Ranwez V."/>
            <person name="Vacherie B."/>
            <person name="Augagneur Y."/>
            <person name="Bres V."/>
            <person name="Duclos A."/>
            <person name="Randazzo S."/>
            <person name="Carcy B."/>
            <person name="Debierre-Grockiego F."/>
            <person name="Delbecq S."/>
            <person name="Moubri-Menage K."/>
            <person name="Shams-Eldin H."/>
            <person name="Usmani-Brown S."/>
            <person name="Bringaud F."/>
            <person name="Wincker P."/>
            <person name="Vivares C.P."/>
            <person name="Schwarz R.T."/>
            <person name="Schetters T.P."/>
            <person name="Krause P.J."/>
            <person name="Gorenflot A."/>
            <person name="Berry V."/>
            <person name="Barbe V."/>
            <person name="Ben Mamoun C."/>
        </authorList>
    </citation>
    <scope>NUCLEOTIDE SEQUENCE [LARGE SCALE GENOMIC DNA]</scope>
    <source>
        <strain evidence="10 11">RI</strain>
    </source>
</reference>
<dbReference type="GeneID" id="24424683"/>
<dbReference type="Pfam" id="PF03129">
    <property type="entry name" value="HGTP_anticodon"/>
    <property type="match status" value="1"/>
</dbReference>
<dbReference type="InterPro" id="IPR027031">
    <property type="entry name" value="Gly-tRNA_synthase/POLG2"/>
</dbReference>
<keyword evidence="3 10" id="KW-0436">Ligase</keyword>
<protein>
    <recommendedName>
        <fullName evidence="2">glycine--tRNA ligase</fullName>
        <ecNumber evidence="2">6.1.1.14</ecNumber>
    </recommendedName>
    <alternativeName>
        <fullName evidence="8">Diadenosine tetraphosphate synthetase</fullName>
    </alternativeName>
</protein>
<dbReference type="PROSITE" id="PS50862">
    <property type="entry name" value="AA_TRNA_LIGASE_II"/>
    <property type="match status" value="1"/>
</dbReference>
<comment type="similarity">
    <text evidence="1">Belongs to the class-II aminoacyl-tRNA synthetase family.</text>
</comment>
<dbReference type="FunFam" id="3.40.50.800:FF:000004">
    <property type="entry name" value="Glycine--tRNA ligase 2"/>
    <property type="match status" value="1"/>
</dbReference>
<dbReference type="InterPro" id="IPR002314">
    <property type="entry name" value="aa-tRNA-synt_IIb"/>
</dbReference>
<keyword evidence="11" id="KW-1185">Reference proteome</keyword>
<dbReference type="PANTHER" id="PTHR10745">
    <property type="entry name" value="GLYCYL-TRNA SYNTHETASE/DNA POLYMERASE SUBUNIT GAMMA-2"/>
    <property type="match status" value="1"/>
</dbReference>
<proteinExistence type="inferred from homology"/>
<evidence type="ECO:0000313" key="10">
    <source>
        <dbReference type="EMBL" id="SJK86215.1"/>
    </source>
</evidence>
<reference evidence="10 11" key="2">
    <citation type="journal article" date="2013" name="PLoS ONE">
        <title>Whole genome mapping and re-organization of the nuclear and mitochondrial genomes of Babesia microti isolates.</title>
        <authorList>
            <person name="Cornillot E."/>
            <person name="Dassouli A."/>
            <person name="Garg A."/>
            <person name="Pachikara N."/>
            <person name="Randazzo S."/>
            <person name="Depoix D."/>
            <person name="Carcy B."/>
            <person name="Delbecq S."/>
            <person name="Frutos R."/>
            <person name="Silva J.C."/>
            <person name="Sutton R."/>
            <person name="Krause P.J."/>
            <person name="Mamoun C.B."/>
        </authorList>
    </citation>
    <scope>NUCLEOTIDE SEQUENCE [LARGE SCALE GENOMIC DNA]</scope>
    <source>
        <strain evidence="10 11">RI</strain>
    </source>
</reference>
<organism evidence="10 11">
    <name type="scientific">Babesia microti (strain RI)</name>
    <dbReference type="NCBI Taxonomy" id="1133968"/>
    <lineage>
        <taxon>Eukaryota</taxon>
        <taxon>Sar</taxon>
        <taxon>Alveolata</taxon>
        <taxon>Apicomplexa</taxon>
        <taxon>Aconoidasida</taxon>
        <taxon>Piroplasmida</taxon>
        <taxon>Babesiidae</taxon>
        <taxon>Babesia</taxon>
    </lineage>
</organism>
<dbReference type="SUPFAM" id="SSF52954">
    <property type="entry name" value="Class II aaRS ABD-related"/>
    <property type="match status" value="1"/>
</dbReference>
<dbReference type="PRINTS" id="PR01043">
    <property type="entry name" value="TRNASYNTHGLY"/>
</dbReference>
<evidence type="ECO:0000256" key="2">
    <source>
        <dbReference type="ARBA" id="ARBA00012829"/>
    </source>
</evidence>
<dbReference type="InterPro" id="IPR036621">
    <property type="entry name" value="Anticodon-bd_dom_sf"/>
</dbReference>
<dbReference type="Proteomes" id="UP000002899">
    <property type="component" value="Chromosome III"/>
</dbReference>
<keyword evidence="4" id="KW-0547">Nucleotide-binding</keyword>
<dbReference type="CDD" id="cd00774">
    <property type="entry name" value="GlyRS-like_core"/>
    <property type="match status" value="1"/>
</dbReference>
<dbReference type="InterPro" id="IPR033731">
    <property type="entry name" value="GlyRS-like_core"/>
</dbReference>
<dbReference type="KEGG" id="bmic:BMR1_03g00240"/>
<dbReference type="InterPro" id="IPR045864">
    <property type="entry name" value="aa-tRNA-synth_II/BPL/LPL"/>
</dbReference>
<evidence type="ECO:0000256" key="6">
    <source>
        <dbReference type="ARBA" id="ARBA00022917"/>
    </source>
</evidence>
<keyword evidence="5" id="KW-0067">ATP-binding</keyword>
<reference evidence="10 11" key="3">
    <citation type="journal article" date="2016" name="Sci. Rep.">
        <title>Genome-wide diversity and gene expression profiling of Babesia microti isolates identify polymorphic genes that mediate host-pathogen interactions.</title>
        <authorList>
            <person name="Silva J.C."/>
            <person name="Cornillot E."/>
            <person name="McCracken C."/>
            <person name="Usmani-Brown S."/>
            <person name="Dwivedi A."/>
            <person name="Ifeonu O.O."/>
            <person name="Crabtree J."/>
            <person name="Gotia H.T."/>
            <person name="Virji A.Z."/>
            <person name="Reynes C."/>
            <person name="Colinge J."/>
            <person name="Kumar V."/>
            <person name="Lawres L."/>
            <person name="Pazzi J.E."/>
            <person name="Pablo J.V."/>
            <person name="Hung C."/>
            <person name="Brancato J."/>
            <person name="Kumari P."/>
            <person name="Orvis J."/>
            <person name="Tretina K."/>
            <person name="Chibucos M."/>
            <person name="Ott S."/>
            <person name="Sadzewicz L."/>
            <person name="Sengamalay N."/>
            <person name="Shetty A.C."/>
            <person name="Su Q."/>
            <person name="Tallon L."/>
            <person name="Fraser C.M."/>
            <person name="Frutos R."/>
            <person name="Molina D.M."/>
            <person name="Krause P.J."/>
            <person name="Ben Mamoun C."/>
        </authorList>
    </citation>
    <scope>NUCLEOTIDE SEQUENCE [LARGE SCALE GENOMIC DNA]</scope>
    <source>
        <strain evidence="10 11">RI</strain>
    </source>
</reference>
<keyword evidence="7" id="KW-0030">Aminoacyl-tRNA synthetase</keyword>
<dbReference type="GO" id="GO:0070150">
    <property type="term" value="P:mitochondrial glycyl-tRNA aminoacylation"/>
    <property type="evidence" value="ECO:0007669"/>
    <property type="project" value="TreeGrafter"/>
</dbReference>
<dbReference type="Pfam" id="PF00587">
    <property type="entry name" value="tRNA-synt_2b"/>
    <property type="match status" value="1"/>
</dbReference>
<dbReference type="AlphaFoldDB" id="A0A1R4AB92"/>
<dbReference type="GO" id="GO:0005739">
    <property type="term" value="C:mitochondrion"/>
    <property type="evidence" value="ECO:0007669"/>
    <property type="project" value="TreeGrafter"/>
</dbReference>
<dbReference type="SUPFAM" id="SSF55681">
    <property type="entry name" value="Class II aaRS and biotin synthetases"/>
    <property type="match status" value="1"/>
</dbReference>
<evidence type="ECO:0000256" key="3">
    <source>
        <dbReference type="ARBA" id="ARBA00022598"/>
    </source>
</evidence>
<evidence type="ECO:0000256" key="8">
    <source>
        <dbReference type="ARBA" id="ARBA00030057"/>
    </source>
</evidence>